<dbReference type="RefSeq" id="WP_380082240.1">
    <property type="nucleotide sequence ID" value="NZ_JBHSWD010000001.1"/>
</dbReference>
<comment type="caution">
    <text evidence="3">The sequence shown here is derived from an EMBL/GenBank/DDBJ whole genome shotgun (WGS) entry which is preliminary data.</text>
</comment>
<dbReference type="EMBL" id="JBHSWD010000001">
    <property type="protein sequence ID" value="MFC6591233.1"/>
    <property type="molecule type" value="Genomic_DNA"/>
</dbReference>
<sequence length="205" mass="21728">MPKRFSIVLLSLLVACAEPGPAARQDTAPTAQVAQPETPPAAPAVPQRAPEELAKLIADPDAAQAPGGKVNSEEIGELPSEVWEWPDVRLTRLPGVPDAWRLEAYEYAADDLAQQRRKVASVKDETLGTGISLYSLEAGPFQGAYLLEESYLDGTGSVRLESPAFAQALGKGYAQSGMTEPLGQALSRYLAGKDAFCQSAGVTCE</sequence>
<dbReference type="Proteomes" id="UP001596297">
    <property type="component" value="Unassembled WGS sequence"/>
</dbReference>
<feature type="signal peptide" evidence="2">
    <location>
        <begin position="1"/>
        <end position="22"/>
    </location>
</feature>
<dbReference type="PROSITE" id="PS51257">
    <property type="entry name" value="PROKAR_LIPOPROTEIN"/>
    <property type="match status" value="1"/>
</dbReference>
<reference evidence="4" key="1">
    <citation type="journal article" date="2019" name="Int. J. Syst. Evol. Microbiol.">
        <title>The Global Catalogue of Microorganisms (GCM) 10K type strain sequencing project: providing services to taxonomists for standard genome sequencing and annotation.</title>
        <authorList>
            <consortium name="The Broad Institute Genomics Platform"/>
            <consortium name="The Broad Institute Genome Sequencing Center for Infectious Disease"/>
            <person name="Wu L."/>
            <person name="Ma J."/>
        </authorList>
    </citation>
    <scope>NUCLEOTIDE SEQUENCE [LARGE SCALE GENOMIC DNA]</scope>
    <source>
        <strain evidence="4">CGMCC 1.15772</strain>
    </source>
</reference>
<feature type="chain" id="PRO_5045653884" description="Lipoprotein" evidence="2">
    <location>
        <begin position="23"/>
        <end position="205"/>
    </location>
</feature>
<gene>
    <name evidence="3" type="ORF">ACFP81_03780</name>
</gene>
<keyword evidence="2" id="KW-0732">Signal</keyword>
<evidence type="ECO:0000256" key="1">
    <source>
        <dbReference type="SAM" id="MobiDB-lite"/>
    </source>
</evidence>
<protein>
    <recommendedName>
        <fullName evidence="5">Lipoprotein</fullName>
    </recommendedName>
</protein>
<accession>A0ABW1YAN8</accession>
<evidence type="ECO:0008006" key="5">
    <source>
        <dbReference type="Google" id="ProtNLM"/>
    </source>
</evidence>
<keyword evidence="4" id="KW-1185">Reference proteome</keyword>
<feature type="region of interest" description="Disordered" evidence="1">
    <location>
        <begin position="21"/>
        <end position="48"/>
    </location>
</feature>
<name>A0ABW1YAN8_9DEIO</name>
<organism evidence="3 4">
    <name type="scientific">Deinococcus lacus</name>
    <dbReference type="NCBI Taxonomy" id="392561"/>
    <lineage>
        <taxon>Bacteria</taxon>
        <taxon>Thermotogati</taxon>
        <taxon>Deinococcota</taxon>
        <taxon>Deinococci</taxon>
        <taxon>Deinococcales</taxon>
        <taxon>Deinococcaceae</taxon>
        <taxon>Deinococcus</taxon>
    </lineage>
</organism>
<evidence type="ECO:0000313" key="3">
    <source>
        <dbReference type="EMBL" id="MFC6591233.1"/>
    </source>
</evidence>
<proteinExistence type="predicted"/>
<evidence type="ECO:0000256" key="2">
    <source>
        <dbReference type="SAM" id="SignalP"/>
    </source>
</evidence>
<evidence type="ECO:0000313" key="4">
    <source>
        <dbReference type="Proteomes" id="UP001596297"/>
    </source>
</evidence>